<name>A0A367ZEN6_9BACT</name>
<evidence type="ECO:0000256" key="2">
    <source>
        <dbReference type="SAM" id="SignalP"/>
    </source>
</evidence>
<evidence type="ECO:0000256" key="1">
    <source>
        <dbReference type="SAM" id="Phobius"/>
    </source>
</evidence>
<keyword evidence="1" id="KW-1133">Transmembrane helix</keyword>
<organism evidence="3 4">
    <name type="scientific">Candidatus Ozemobacter sibiricus</name>
    <dbReference type="NCBI Taxonomy" id="2268124"/>
    <lineage>
        <taxon>Bacteria</taxon>
        <taxon>Candidatus Ozemobacteria</taxon>
        <taxon>Candidatus Ozemobacterales</taxon>
        <taxon>Candidatus Ozemobacteraceae</taxon>
        <taxon>Candidatus Ozemobacter</taxon>
    </lineage>
</organism>
<proteinExistence type="predicted"/>
<accession>A0A367ZEN6</accession>
<keyword evidence="1" id="KW-0472">Membrane</keyword>
<dbReference type="AlphaFoldDB" id="A0A367ZEN6"/>
<evidence type="ECO:0000313" key="3">
    <source>
        <dbReference type="EMBL" id="RCK75771.1"/>
    </source>
</evidence>
<feature type="chain" id="PRO_5016653041" evidence="2">
    <location>
        <begin position="28"/>
        <end position="172"/>
    </location>
</feature>
<comment type="caution">
    <text evidence="3">The sequence shown here is derived from an EMBL/GenBank/DDBJ whole genome shotgun (WGS) entry which is preliminary data.</text>
</comment>
<keyword evidence="2" id="KW-0732">Signal</keyword>
<dbReference type="Proteomes" id="UP000252355">
    <property type="component" value="Unassembled WGS sequence"/>
</dbReference>
<protein>
    <submittedName>
        <fullName evidence="3">Uncharacterized protein</fullName>
    </submittedName>
</protein>
<gene>
    <name evidence="3" type="ORF">OZSIB_3714</name>
</gene>
<sequence length="172" mass="17966">MKPKLRQMCCLVLAASLLLQAVPATMAQTGQAGGGVLIAVRNELLEARRLLLEESGGKTAQQAIAPLDRAKKLAGGGEFPKAFSGKVDAFRRDLDKARLKVLWNDRDEALAIIDRLLSLLDVSPVKGAPVPTPPPSNPAGNGPGAGVMLGATLLAGLGAIILLFFTGQVSHR</sequence>
<evidence type="ECO:0000313" key="4">
    <source>
        <dbReference type="Proteomes" id="UP000252355"/>
    </source>
</evidence>
<dbReference type="EMBL" id="QOQW01000038">
    <property type="protein sequence ID" value="RCK75771.1"/>
    <property type="molecule type" value="Genomic_DNA"/>
</dbReference>
<keyword evidence="1" id="KW-0812">Transmembrane</keyword>
<reference evidence="3 4" key="1">
    <citation type="submission" date="2018-05" db="EMBL/GenBank/DDBJ databases">
        <title>A metagenomic window into the 2 km-deep terrestrial subsurface aquifer revealed taxonomically and functionally diverse microbial community comprising novel uncultured bacterial lineages.</title>
        <authorList>
            <person name="Kadnikov V.V."/>
            <person name="Mardanov A.V."/>
            <person name="Beletsky A.V."/>
            <person name="Banks D."/>
            <person name="Pimenov N.V."/>
            <person name="Frank Y.A."/>
            <person name="Karnachuk O.V."/>
            <person name="Ravin N.V."/>
        </authorList>
    </citation>
    <scope>NUCLEOTIDE SEQUENCE [LARGE SCALE GENOMIC DNA]</scope>
    <source>
        <strain evidence="3">BY5</strain>
    </source>
</reference>
<feature type="signal peptide" evidence="2">
    <location>
        <begin position="1"/>
        <end position="27"/>
    </location>
</feature>
<feature type="transmembrane region" description="Helical" evidence="1">
    <location>
        <begin position="145"/>
        <end position="165"/>
    </location>
</feature>